<keyword evidence="4" id="KW-0521">NADP</keyword>
<dbReference type="PROSITE" id="PS00104">
    <property type="entry name" value="EPSP_SYNTHASE_1"/>
    <property type="match status" value="1"/>
</dbReference>
<dbReference type="InterPro" id="IPR013708">
    <property type="entry name" value="Shikimate_DH-bd_N"/>
</dbReference>
<name>Q255H7_CHLFF</name>
<dbReference type="UniPathway" id="UPA00053">
    <property type="reaction ID" value="UER00087"/>
</dbReference>
<evidence type="ECO:0000256" key="6">
    <source>
        <dbReference type="ARBA" id="ARBA00023141"/>
    </source>
</evidence>
<proteinExistence type="predicted"/>
<dbReference type="eggNOG" id="COG0710">
    <property type="taxonomic scope" value="Bacteria"/>
</dbReference>
<evidence type="ECO:0000256" key="1">
    <source>
        <dbReference type="ARBA" id="ARBA00004871"/>
    </source>
</evidence>
<dbReference type="InterPro" id="IPR023193">
    <property type="entry name" value="EPSP_synthase_CS"/>
</dbReference>
<dbReference type="CDD" id="cd00502">
    <property type="entry name" value="DHQase_I"/>
    <property type="match status" value="1"/>
</dbReference>
<gene>
    <name evidence="10" type="primary">aroE</name>
    <name evidence="10" type="ordered locus">CF0289</name>
</gene>
<dbReference type="PANTHER" id="PTHR21089:SF1">
    <property type="entry name" value="BIFUNCTIONAL 3-DEHYDROQUINATE DEHYDRATASE_SHIKIMATE DEHYDROGENASE, CHLOROPLASTIC"/>
    <property type="match status" value="1"/>
</dbReference>
<dbReference type="Gene3D" id="3.40.50.10860">
    <property type="entry name" value="Leucine Dehydrogenase, chain A, domain 1"/>
    <property type="match status" value="1"/>
</dbReference>
<dbReference type="GO" id="GO:0004764">
    <property type="term" value="F:shikimate 3-dehydrogenase (NADP+) activity"/>
    <property type="evidence" value="ECO:0007669"/>
    <property type="project" value="UniProtKB-EC"/>
</dbReference>
<dbReference type="PANTHER" id="PTHR21089">
    <property type="entry name" value="SHIKIMATE DEHYDROGENASE"/>
    <property type="match status" value="1"/>
</dbReference>
<evidence type="ECO:0000256" key="7">
    <source>
        <dbReference type="ARBA" id="ARBA00049442"/>
    </source>
</evidence>
<keyword evidence="11" id="KW-1185">Reference proteome</keyword>
<dbReference type="Gene3D" id="3.40.50.720">
    <property type="entry name" value="NAD(P)-binding Rossmann-like Domain"/>
    <property type="match status" value="1"/>
</dbReference>
<evidence type="ECO:0000313" key="10">
    <source>
        <dbReference type="EMBL" id="BAE81061.1"/>
    </source>
</evidence>
<keyword evidence="3" id="KW-0028">Amino-acid biosynthesis</keyword>
<comment type="pathway">
    <text evidence="1">Metabolic intermediate biosynthesis; chorismate biosynthesis; chorismate from D-erythrose 4-phosphate and phosphoenolpyruvate: step 4/7.</text>
</comment>
<dbReference type="HOGENOM" id="CLU_019120_1_1_0"/>
<dbReference type="OrthoDB" id="9792692at2"/>
<dbReference type="GO" id="GO:0019632">
    <property type="term" value="P:shikimate metabolic process"/>
    <property type="evidence" value="ECO:0007669"/>
    <property type="project" value="InterPro"/>
</dbReference>
<dbReference type="Pfam" id="PF01487">
    <property type="entry name" value="DHquinase_I"/>
    <property type="match status" value="1"/>
</dbReference>
<evidence type="ECO:0000256" key="4">
    <source>
        <dbReference type="ARBA" id="ARBA00022857"/>
    </source>
</evidence>
<comment type="catalytic activity">
    <reaction evidence="7">
        <text>shikimate + NADP(+) = 3-dehydroshikimate + NADPH + H(+)</text>
        <dbReference type="Rhea" id="RHEA:17737"/>
        <dbReference type="ChEBI" id="CHEBI:15378"/>
        <dbReference type="ChEBI" id="CHEBI:16630"/>
        <dbReference type="ChEBI" id="CHEBI:36208"/>
        <dbReference type="ChEBI" id="CHEBI:57783"/>
        <dbReference type="ChEBI" id="CHEBI:58349"/>
        <dbReference type="EC" id="1.1.1.25"/>
    </reaction>
</comment>
<dbReference type="eggNOG" id="COG0169">
    <property type="taxonomic scope" value="Bacteria"/>
</dbReference>
<evidence type="ECO:0000259" key="8">
    <source>
        <dbReference type="Pfam" id="PF01488"/>
    </source>
</evidence>
<dbReference type="InterPro" id="IPR006151">
    <property type="entry name" value="Shikm_DH/Glu-tRNA_Rdtase"/>
</dbReference>
<organism evidence="10 11">
    <name type="scientific">Chlamydia felis (strain Fe/C-56)</name>
    <name type="common">Chlamydophila felis</name>
    <dbReference type="NCBI Taxonomy" id="264202"/>
    <lineage>
        <taxon>Bacteria</taxon>
        <taxon>Pseudomonadati</taxon>
        <taxon>Chlamydiota</taxon>
        <taxon>Chlamydiia</taxon>
        <taxon>Chlamydiales</taxon>
        <taxon>Chlamydiaceae</taxon>
        <taxon>Chlamydia/Chlamydophila group</taxon>
        <taxon>Chlamydia</taxon>
    </lineage>
</organism>
<dbReference type="Gene3D" id="3.20.20.70">
    <property type="entry name" value="Aldolase class I"/>
    <property type="match status" value="1"/>
</dbReference>
<dbReference type="InterPro" id="IPR013785">
    <property type="entry name" value="Aldolase_TIM"/>
</dbReference>
<dbReference type="GO" id="GO:0009423">
    <property type="term" value="P:chorismate biosynthetic process"/>
    <property type="evidence" value="ECO:0007669"/>
    <property type="project" value="UniProtKB-UniPathway"/>
</dbReference>
<dbReference type="InterPro" id="IPR036291">
    <property type="entry name" value="NAD(P)-bd_dom_sf"/>
</dbReference>
<evidence type="ECO:0000256" key="5">
    <source>
        <dbReference type="ARBA" id="ARBA00023002"/>
    </source>
</evidence>
<dbReference type="Proteomes" id="UP000001260">
    <property type="component" value="Chromosome"/>
</dbReference>
<dbReference type="InterPro" id="IPR046346">
    <property type="entry name" value="Aminoacid_DH-like_N_sf"/>
</dbReference>
<accession>Q255H7</accession>
<evidence type="ECO:0000313" key="11">
    <source>
        <dbReference type="Proteomes" id="UP000001260"/>
    </source>
</evidence>
<dbReference type="AlphaFoldDB" id="Q255H7"/>
<dbReference type="GO" id="GO:0003855">
    <property type="term" value="F:3-dehydroquinate dehydratase activity"/>
    <property type="evidence" value="ECO:0007669"/>
    <property type="project" value="InterPro"/>
</dbReference>
<dbReference type="EMBL" id="AP006861">
    <property type="protein sequence ID" value="BAE81061.1"/>
    <property type="molecule type" value="Genomic_DNA"/>
</dbReference>
<evidence type="ECO:0000256" key="3">
    <source>
        <dbReference type="ARBA" id="ARBA00022605"/>
    </source>
</evidence>
<dbReference type="GO" id="GO:0050661">
    <property type="term" value="F:NADP binding"/>
    <property type="evidence" value="ECO:0007669"/>
    <property type="project" value="InterPro"/>
</dbReference>
<protein>
    <recommendedName>
        <fullName evidence="2">shikimate dehydrogenase (NADP(+))</fullName>
        <ecNumber evidence="2">1.1.1.25</ecNumber>
    </recommendedName>
</protein>
<feature type="domain" description="Quinate/shikimate 5-dehydrogenase/glutamyl-tRNA reductase" evidence="8">
    <location>
        <begin position="323"/>
        <end position="388"/>
    </location>
</feature>
<evidence type="ECO:0000256" key="2">
    <source>
        <dbReference type="ARBA" id="ARBA00012962"/>
    </source>
</evidence>
<dbReference type="GO" id="GO:0008652">
    <property type="term" value="P:amino acid biosynthetic process"/>
    <property type="evidence" value="ECO:0007669"/>
    <property type="project" value="UniProtKB-KW"/>
</dbReference>
<dbReference type="SUPFAM" id="SSF53223">
    <property type="entry name" value="Aminoacid dehydrogenase-like, N-terminal domain"/>
    <property type="match status" value="1"/>
</dbReference>
<dbReference type="InterPro" id="IPR001381">
    <property type="entry name" value="DHquinase_I"/>
</dbReference>
<dbReference type="NCBIfam" id="TIGR00507">
    <property type="entry name" value="aroE"/>
    <property type="match status" value="1"/>
</dbReference>
<reference evidence="10 11" key="1">
    <citation type="journal article" date="2006" name="DNA Res.">
        <title>Genome sequence of the cat pathogen, Chlamydophila felis.</title>
        <authorList>
            <person name="Azuma Y."/>
            <person name="Hirakawa H."/>
            <person name="Yamashita A."/>
            <person name="Cai Y."/>
            <person name="Rahman M.A."/>
            <person name="Suzuki H."/>
            <person name="Mitaku S."/>
            <person name="Toh H."/>
            <person name="Goto S."/>
            <person name="Murakami T."/>
            <person name="Sugi K."/>
            <person name="Hayashi H."/>
            <person name="Fukushi H."/>
            <person name="Hattori M."/>
            <person name="Kuhara S."/>
            <person name="Shirai M."/>
        </authorList>
    </citation>
    <scope>NUCLEOTIDE SEQUENCE [LARGE SCALE GENOMIC DNA]</scope>
    <source>
        <strain evidence="10 11">Fe/C-56</strain>
    </source>
</reference>
<dbReference type="InterPro" id="IPR022893">
    <property type="entry name" value="Shikimate_DH_fam"/>
</dbReference>
<feature type="domain" description="Shikimate dehydrogenase substrate binding N-terminal" evidence="9">
    <location>
        <begin position="220"/>
        <end position="302"/>
    </location>
</feature>
<keyword evidence="5" id="KW-0560">Oxidoreductase</keyword>
<dbReference type="STRING" id="264202.CF0289"/>
<evidence type="ECO:0000259" key="9">
    <source>
        <dbReference type="Pfam" id="PF08501"/>
    </source>
</evidence>
<dbReference type="Pfam" id="PF08501">
    <property type="entry name" value="Shikimate_dh_N"/>
    <property type="match status" value="1"/>
</dbReference>
<dbReference type="InterPro" id="IPR011342">
    <property type="entry name" value="Shikimate_DH"/>
</dbReference>
<keyword evidence="6" id="KW-0057">Aromatic amino acid biosynthesis</keyword>
<dbReference type="Pfam" id="PF01488">
    <property type="entry name" value="Shikimate_DH"/>
    <property type="match status" value="1"/>
</dbReference>
<dbReference type="GO" id="GO:0009073">
    <property type="term" value="P:aromatic amino acid family biosynthetic process"/>
    <property type="evidence" value="ECO:0007669"/>
    <property type="project" value="UniProtKB-KW"/>
</dbReference>
<dbReference type="EC" id="1.1.1.25" evidence="2"/>
<dbReference type="SUPFAM" id="SSF51735">
    <property type="entry name" value="NAD(P)-binding Rossmann-fold domains"/>
    <property type="match status" value="1"/>
</dbReference>
<dbReference type="NCBIfam" id="NF006802">
    <property type="entry name" value="PRK09310.1"/>
    <property type="match status" value="1"/>
</dbReference>
<dbReference type="KEGG" id="cfe:CF0289"/>
<sequence>MLCATISGPTFAEAKQQLLQSLPLVDSIELRVDCLLSLSSNQLKHLISLAKKPILTLKKHASLSEIAWIERTMELAKLQPEYLDIDKDFPKEALTSIQKQYPNIKIILSYHSETSEYAPNLHEEMLKRQAHHYKIAITSTRSIDTLRCIQIKKNLPENTTLLCMGNAGIASRILSPLMKNAINYAAGINAPNVAPGQLSIADLLAYNYTNLSAESSIYGLIGNPVNRSISHLSHNKLFSELQIHASYIKILLDSHELKDFFSLTRDLPFQGLSVTMPFKTKVLDYIDILDHSAQHCQSCNTLVFNNHKITGYNTDGLGLFNLLKRKHISLQNQHIAIVGSGGAAKAIATTLAREETRISIFNRTQAHAEKLARLCNGQAFPLSSLSENHNIDMLVLCLPPHVEIPEIFPPVIIDINALPKESLYIQKAKNHGSRVLYGYEMFAEQALLQFSLWFPKQLSEYDCERFRSNVESIVNAV</sequence>
<dbReference type="SUPFAM" id="SSF51569">
    <property type="entry name" value="Aldolase"/>
    <property type="match status" value="1"/>
</dbReference>
<dbReference type="RefSeq" id="WP_011457842.1">
    <property type="nucleotide sequence ID" value="NC_007899.1"/>
</dbReference>
<dbReference type="CDD" id="cd01065">
    <property type="entry name" value="NAD_bind_Shikimate_DH"/>
    <property type="match status" value="1"/>
</dbReference>